<accession>A0A172UVL5</accession>
<feature type="domain" description="Xaa-Pro dipeptidyl-peptidase-like" evidence="3">
    <location>
        <begin position="17"/>
        <end position="145"/>
    </location>
</feature>
<comment type="similarity">
    <text evidence="1">Belongs to the AB hydrolase superfamily.</text>
</comment>
<gene>
    <name evidence="4" type="ORF">A7U43_18870</name>
</gene>
<evidence type="ECO:0000259" key="3">
    <source>
        <dbReference type="Pfam" id="PF02129"/>
    </source>
</evidence>
<dbReference type="InterPro" id="IPR050261">
    <property type="entry name" value="FrsA_esterase"/>
</dbReference>
<dbReference type="Proteomes" id="UP000077143">
    <property type="component" value="Chromosome"/>
</dbReference>
<dbReference type="EMBL" id="CP015596">
    <property type="protein sequence ID" value="ANE83065.1"/>
    <property type="molecule type" value="Genomic_DNA"/>
</dbReference>
<dbReference type="GO" id="GO:0052689">
    <property type="term" value="F:carboxylic ester hydrolase activity"/>
    <property type="evidence" value="ECO:0007669"/>
    <property type="project" value="UniProtKB-ARBA"/>
</dbReference>
<name>A0A172UVL5_9MYCO</name>
<dbReference type="PANTHER" id="PTHR22946">
    <property type="entry name" value="DIENELACTONE HYDROLASE DOMAIN-CONTAINING PROTEIN-RELATED"/>
    <property type="match status" value="1"/>
</dbReference>
<organism evidence="4 5">
    <name type="scientific">Mycobacterium adipatum</name>
    <dbReference type="NCBI Taxonomy" id="1682113"/>
    <lineage>
        <taxon>Bacteria</taxon>
        <taxon>Bacillati</taxon>
        <taxon>Actinomycetota</taxon>
        <taxon>Actinomycetes</taxon>
        <taxon>Mycobacteriales</taxon>
        <taxon>Mycobacteriaceae</taxon>
        <taxon>Mycobacterium</taxon>
    </lineage>
</organism>
<evidence type="ECO:0000313" key="5">
    <source>
        <dbReference type="Proteomes" id="UP000077143"/>
    </source>
</evidence>
<dbReference type="STRING" id="1682113.A7U43_18870"/>
<evidence type="ECO:0000313" key="4">
    <source>
        <dbReference type="EMBL" id="ANE83065.1"/>
    </source>
</evidence>
<evidence type="ECO:0000256" key="1">
    <source>
        <dbReference type="ARBA" id="ARBA00008645"/>
    </source>
</evidence>
<keyword evidence="5" id="KW-1185">Reference proteome</keyword>
<dbReference type="Pfam" id="PF02129">
    <property type="entry name" value="Peptidase_S15"/>
    <property type="match status" value="1"/>
</dbReference>
<dbReference type="SUPFAM" id="SSF53474">
    <property type="entry name" value="alpha/beta-Hydrolases"/>
    <property type="match status" value="1"/>
</dbReference>
<keyword evidence="2 4" id="KW-0378">Hydrolase</keyword>
<dbReference type="Gene3D" id="3.40.50.1820">
    <property type="entry name" value="alpha/beta hydrolase"/>
    <property type="match status" value="1"/>
</dbReference>
<evidence type="ECO:0000256" key="2">
    <source>
        <dbReference type="ARBA" id="ARBA00022801"/>
    </source>
</evidence>
<protein>
    <submittedName>
        <fullName evidence="4">Alpha/beta hydrolase</fullName>
    </submittedName>
</protein>
<dbReference type="ESTHER" id="9myco-a0a172uvl5">
    <property type="family name" value="Xaa-Pro-like_dom"/>
</dbReference>
<dbReference type="InterPro" id="IPR000383">
    <property type="entry name" value="Xaa-Pro-like_dom"/>
</dbReference>
<dbReference type="AlphaFoldDB" id="A0A172UVL5"/>
<reference evidence="4 5" key="1">
    <citation type="submission" date="2016-05" db="EMBL/GenBank/DDBJ databases">
        <title>Complete genome sequence of a phthalic acid esters degrading Mycobacterium sp. YC-RL4.</title>
        <authorList>
            <person name="Ren L."/>
            <person name="Fan S."/>
            <person name="Ruth N."/>
            <person name="Jia Y."/>
            <person name="Wang J."/>
            <person name="Qiao C."/>
        </authorList>
    </citation>
    <scope>NUCLEOTIDE SEQUENCE [LARGE SCALE GENOMIC DNA]</scope>
    <source>
        <strain evidence="4 5">YC-RL4</strain>
    </source>
</reference>
<sequence>MVRPVAQRTDLRVPHAGEDLAVYLYRPDSPDRDTACIVMAHGFSGTRDDGLPAYADEFCAAGHTVALFDYRGFGASTGEPRQVIDIAAQHADYRAVVQWARTLDGVDPTRIALWGSSFSGGHVLAVAAEDPSIAAVVSQAPFTDALPTLAEVPVRNSARLTVAALRDQLRAWRGRPPLLVPAVGPPGSLAAMTAPDAEPGFRAIVGPESRWRNEFAARLMLKFPFYRPGRKTARLSMPLLVCVCDEDTTAPPGSTVAAAQRAPLGELRHYPYGHFAIYLDPQTRADQREFLDRALARP</sequence>
<dbReference type="InterPro" id="IPR029058">
    <property type="entry name" value="AB_hydrolase_fold"/>
</dbReference>
<dbReference type="PANTHER" id="PTHR22946:SF9">
    <property type="entry name" value="POLYKETIDE TRANSFERASE AF380"/>
    <property type="match status" value="1"/>
</dbReference>
<dbReference type="KEGG" id="madi:A7U43_18870"/>
<proteinExistence type="inferred from homology"/>